<organism evidence="1 2">
    <name type="scientific">Ameca splendens</name>
    <dbReference type="NCBI Taxonomy" id="208324"/>
    <lineage>
        <taxon>Eukaryota</taxon>
        <taxon>Metazoa</taxon>
        <taxon>Chordata</taxon>
        <taxon>Craniata</taxon>
        <taxon>Vertebrata</taxon>
        <taxon>Euteleostomi</taxon>
        <taxon>Actinopterygii</taxon>
        <taxon>Neopterygii</taxon>
        <taxon>Teleostei</taxon>
        <taxon>Neoteleostei</taxon>
        <taxon>Acanthomorphata</taxon>
        <taxon>Ovalentaria</taxon>
        <taxon>Atherinomorphae</taxon>
        <taxon>Cyprinodontiformes</taxon>
        <taxon>Goodeidae</taxon>
        <taxon>Ameca</taxon>
    </lineage>
</organism>
<keyword evidence="2" id="KW-1185">Reference proteome</keyword>
<name>A0ABV0YI31_9TELE</name>
<sequence length="111" mass="12399">MRSYTADNTVSNTTTVSIRVFTVSTVAFRKTKQPFTGWELIKVCMEAVAETLLDGKEGQQPKGKVQQIALPATSNKESRTVLPRCPDPARLSHSKRLILVLKLDCTFLFSR</sequence>
<proteinExistence type="predicted"/>
<comment type="caution">
    <text evidence="1">The sequence shown here is derived from an EMBL/GenBank/DDBJ whole genome shotgun (WGS) entry which is preliminary data.</text>
</comment>
<gene>
    <name evidence="1" type="ORF">AMECASPLE_034119</name>
</gene>
<dbReference type="EMBL" id="JAHRIP010032981">
    <property type="protein sequence ID" value="MEQ2293504.1"/>
    <property type="molecule type" value="Genomic_DNA"/>
</dbReference>
<evidence type="ECO:0000313" key="1">
    <source>
        <dbReference type="EMBL" id="MEQ2293504.1"/>
    </source>
</evidence>
<dbReference type="Proteomes" id="UP001469553">
    <property type="component" value="Unassembled WGS sequence"/>
</dbReference>
<evidence type="ECO:0000313" key="2">
    <source>
        <dbReference type="Proteomes" id="UP001469553"/>
    </source>
</evidence>
<accession>A0ABV0YI31</accession>
<protein>
    <submittedName>
        <fullName evidence="1">Uncharacterized protein</fullName>
    </submittedName>
</protein>
<reference evidence="1 2" key="1">
    <citation type="submission" date="2021-06" db="EMBL/GenBank/DDBJ databases">
        <authorList>
            <person name="Palmer J.M."/>
        </authorList>
    </citation>
    <scope>NUCLEOTIDE SEQUENCE [LARGE SCALE GENOMIC DNA]</scope>
    <source>
        <strain evidence="1 2">AS_MEX2019</strain>
        <tissue evidence="1">Muscle</tissue>
    </source>
</reference>